<accession>A0ABV5PT62</accession>
<evidence type="ECO:0000313" key="3">
    <source>
        <dbReference type="Proteomes" id="UP001589646"/>
    </source>
</evidence>
<evidence type="ECO:0000313" key="2">
    <source>
        <dbReference type="EMBL" id="MFB9526387.1"/>
    </source>
</evidence>
<dbReference type="EMBL" id="JBHMCE010000002">
    <property type="protein sequence ID" value="MFB9526387.1"/>
    <property type="molecule type" value="Genomic_DNA"/>
</dbReference>
<keyword evidence="3" id="KW-1185">Reference proteome</keyword>
<feature type="region of interest" description="Disordered" evidence="1">
    <location>
        <begin position="1"/>
        <end position="45"/>
    </location>
</feature>
<dbReference type="Proteomes" id="UP001589646">
    <property type="component" value="Unassembled WGS sequence"/>
</dbReference>
<reference evidence="2 3" key="1">
    <citation type="submission" date="2024-09" db="EMBL/GenBank/DDBJ databases">
        <authorList>
            <person name="Sun Q."/>
            <person name="Mori K."/>
        </authorList>
    </citation>
    <scope>NUCLEOTIDE SEQUENCE [LARGE SCALE GENOMIC DNA]</scope>
    <source>
        <strain evidence="2 3">JCM 3323</strain>
    </source>
</reference>
<gene>
    <name evidence="2" type="ORF">ACFFRN_07150</name>
</gene>
<evidence type="ECO:0000256" key="1">
    <source>
        <dbReference type="SAM" id="MobiDB-lite"/>
    </source>
</evidence>
<protein>
    <submittedName>
        <fullName evidence="2">Uncharacterized protein</fullName>
    </submittedName>
</protein>
<proteinExistence type="predicted"/>
<dbReference type="RefSeq" id="WP_346123395.1">
    <property type="nucleotide sequence ID" value="NZ_JBHMCE010000002.1"/>
</dbReference>
<sequence length="45" mass="5220">MIENSQQHLPFVDLRGARAQVTGSPAGVQTRCSRRPQNQREWERQ</sequence>
<name>A0ABV5PT62_9ACTN</name>
<organism evidence="2 3">
    <name type="scientific">Nonomuraea roseola</name>
    <dbReference type="NCBI Taxonomy" id="46179"/>
    <lineage>
        <taxon>Bacteria</taxon>
        <taxon>Bacillati</taxon>
        <taxon>Actinomycetota</taxon>
        <taxon>Actinomycetes</taxon>
        <taxon>Streptosporangiales</taxon>
        <taxon>Streptosporangiaceae</taxon>
        <taxon>Nonomuraea</taxon>
    </lineage>
</organism>
<comment type="caution">
    <text evidence="2">The sequence shown here is derived from an EMBL/GenBank/DDBJ whole genome shotgun (WGS) entry which is preliminary data.</text>
</comment>